<dbReference type="GO" id="GO:0003677">
    <property type="term" value="F:DNA binding"/>
    <property type="evidence" value="ECO:0007669"/>
    <property type="project" value="UniProtKB-KW"/>
</dbReference>
<dbReference type="InterPro" id="IPR039420">
    <property type="entry name" value="WalR-like"/>
</dbReference>
<dbReference type="GO" id="GO:0000160">
    <property type="term" value="P:phosphorelay signal transduction system"/>
    <property type="evidence" value="ECO:0007669"/>
    <property type="project" value="InterPro"/>
</dbReference>
<dbReference type="Pfam" id="PF00072">
    <property type="entry name" value="Response_reg"/>
    <property type="match status" value="1"/>
</dbReference>
<name>A0A326U2Y4_THEHA</name>
<organism evidence="8 9">
    <name type="scientific">Thermosporothrix hazakensis</name>
    <dbReference type="NCBI Taxonomy" id="644383"/>
    <lineage>
        <taxon>Bacteria</taxon>
        <taxon>Bacillati</taxon>
        <taxon>Chloroflexota</taxon>
        <taxon>Ktedonobacteria</taxon>
        <taxon>Ktedonobacterales</taxon>
        <taxon>Thermosporotrichaceae</taxon>
        <taxon>Thermosporothrix</taxon>
    </lineage>
</organism>
<keyword evidence="1 5" id="KW-0597">Phosphoprotein</keyword>
<dbReference type="SUPFAM" id="SSF52172">
    <property type="entry name" value="CheY-like"/>
    <property type="match status" value="1"/>
</dbReference>
<evidence type="ECO:0000259" key="6">
    <source>
        <dbReference type="PROSITE" id="PS50043"/>
    </source>
</evidence>
<evidence type="ECO:0000256" key="5">
    <source>
        <dbReference type="PROSITE-ProRule" id="PRU00169"/>
    </source>
</evidence>
<gene>
    <name evidence="8" type="ORF">EI42_04462</name>
</gene>
<feature type="domain" description="HTH luxR-type" evidence="6">
    <location>
        <begin position="160"/>
        <end position="225"/>
    </location>
</feature>
<reference evidence="8 9" key="1">
    <citation type="submission" date="2018-06" db="EMBL/GenBank/DDBJ databases">
        <title>Genomic Encyclopedia of Archaeal and Bacterial Type Strains, Phase II (KMG-II): from individual species to whole genera.</title>
        <authorList>
            <person name="Goeker M."/>
        </authorList>
    </citation>
    <scope>NUCLEOTIDE SEQUENCE [LARGE SCALE GENOMIC DNA]</scope>
    <source>
        <strain evidence="8 9">ATCC BAA-1881</strain>
    </source>
</reference>
<feature type="domain" description="Response regulatory" evidence="7">
    <location>
        <begin position="9"/>
        <end position="125"/>
    </location>
</feature>
<dbReference type="PROSITE" id="PS00622">
    <property type="entry name" value="HTH_LUXR_1"/>
    <property type="match status" value="1"/>
</dbReference>
<dbReference type="SMART" id="SM00421">
    <property type="entry name" value="HTH_LUXR"/>
    <property type="match status" value="1"/>
</dbReference>
<evidence type="ECO:0000313" key="9">
    <source>
        <dbReference type="Proteomes" id="UP000248806"/>
    </source>
</evidence>
<dbReference type="PANTHER" id="PTHR43214">
    <property type="entry name" value="TWO-COMPONENT RESPONSE REGULATOR"/>
    <property type="match status" value="1"/>
</dbReference>
<dbReference type="GO" id="GO:0006355">
    <property type="term" value="P:regulation of DNA-templated transcription"/>
    <property type="evidence" value="ECO:0007669"/>
    <property type="project" value="InterPro"/>
</dbReference>
<dbReference type="PROSITE" id="PS50110">
    <property type="entry name" value="RESPONSE_REGULATORY"/>
    <property type="match status" value="1"/>
</dbReference>
<dbReference type="InterPro" id="IPR016032">
    <property type="entry name" value="Sig_transdc_resp-reg_C-effctor"/>
</dbReference>
<dbReference type="CDD" id="cd06170">
    <property type="entry name" value="LuxR_C_like"/>
    <property type="match status" value="1"/>
</dbReference>
<dbReference type="SMART" id="SM00448">
    <property type="entry name" value="REC"/>
    <property type="match status" value="1"/>
</dbReference>
<dbReference type="AlphaFoldDB" id="A0A326U2Y4"/>
<comment type="caution">
    <text evidence="8">The sequence shown here is derived from an EMBL/GenBank/DDBJ whole genome shotgun (WGS) entry which is preliminary data.</text>
</comment>
<keyword evidence="4" id="KW-0804">Transcription</keyword>
<proteinExistence type="predicted"/>
<dbReference type="InterPro" id="IPR001789">
    <property type="entry name" value="Sig_transdc_resp-reg_receiver"/>
</dbReference>
<protein>
    <submittedName>
        <fullName evidence="8">LuxR family two component transcriptional regulator</fullName>
    </submittedName>
</protein>
<keyword evidence="9" id="KW-1185">Reference proteome</keyword>
<dbReference type="SUPFAM" id="SSF46894">
    <property type="entry name" value="C-terminal effector domain of the bipartite response regulators"/>
    <property type="match status" value="1"/>
</dbReference>
<evidence type="ECO:0000256" key="2">
    <source>
        <dbReference type="ARBA" id="ARBA00023015"/>
    </source>
</evidence>
<keyword evidence="3" id="KW-0238">DNA-binding</keyword>
<feature type="modified residue" description="4-aspartylphosphate" evidence="5">
    <location>
        <position position="60"/>
    </location>
</feature>
<dbReference type="OrthoDB" id="9780153at2"/>
<accession>A0A326U2Y4</accession>
<dbReference type="Gene3D" id="3.40.50.2300">
    <property type="match status" value="1"/>
</dbReference>
<dbReference type="Pfam" id="PF00196">
    <property type="entry name" value="GerE"/>
    <property type="match status" value="1"/>
</dbReference>
<dbReference type="EMBL" id="QKUF01000020">
    <property type="protein sequence ID" value="PZW24854.1"/>
    <property type="molecule type" value="Genomic_DNA"/>
</dbReference>
<dbReference type="PANTHER" id="PTHR43214:SF24">
    <property type="entry name" value="TRANSCRIPTIONAL REGULATORY PROTEIN NARL-RELATED"/>
    <property type="match status" value="1"/>
</dbReference>
<evidence type="ECO:0000256" key="1">
    <source>
        <dbReference type="ARBA" id="ARBA00022553"/>
    </source>
</evidence>
<evidence type="ECO:0000259" key="7">
    <source>
        <dbReference type="PROSITE" id="PS50110"/>
    </source>
</evidence>
<evidence type="ECO:0000313" key="8">
    <source>
        <dbReference type="EMBL" id="PZW24854.1"/>
    </source>
</evidence>
<dbReference type="RefSeq" id="WP_111324784.1">
    <property type="nucleotide sequence ID" value="NZ_BIFX01000001.1"/>
</dbReference>
<evidence type="ECO:0000256" key="3">
    <source>
        <dbReference type="ARBA" id="ARBA00023125"/>
    </source>
</evidence>
<dbReference type="InterPro" id="IPR000792">
    <property type="entry name" value="Tscrpt_reg_LuxR_C"/>
</dbReference>
<dbReference type="Proteomes" id="UP000248806">
    <property type="component" value="Unassembled WGS sequence"/>
</dbReference>
<dbReference type="InterPro" id="IPR011006">
    <property type="entry name" value="CheY-like_superfamily"/>
</dbReference>
<evidence type="ECO:0000256" key="4">
    <source>
        <dbReference type="ARBA" id="ARBA00023163"/>
    </source>
</evidence>
<dbReference type="CDD" id="cd17535">
    <property type="entry name" value="REC_NarL-like"/>
    <property type="match status" value="1"/>
</dbReference>
<dbReference type="PROSITE" id="PS50043">
    <property type="entry name" value="HTH_LUXR_2"/>
    <property type="match status" value="1"/>
</dbReference>
<dbReference type="PRINTS" id="PR00038">
    <property type="entry name" value="HTHLUXR"/>
</dbReference>
<sequence length="231" mass="25508">MTTEAKSIRVLLADDHDILRQGLTLLLKAQPDMTVVGEARNGIEAVEQATRLHPDVVVLDISMSKMDGMEACQRIRALLPATQVLILTMHESEEYFLQALRMGAAGYIVKKAAPADLCNAVRTIAHGGAFLYPGLAKALIREYLSPETSRTLPEPNAQDRPNPLKRLTARELEVLTLVAEGLTNQQIADRLVISIKTVQAHRANMMEKLGLADITQVVRFAIQHKLISAEW</sequence>
<keyword evidence="2" id="KW-0805">Transcription regulation</keyword>
<dbReference type="InterPro" id="IPR058245">
    <property type="entry name" value="NreC/VraR/RcsB-like_REC"/>
</dbReference>